<feature type="compositionally biased region" description="Polar residues" evidence="1">
    <location>
        <begin position="152"/>
        <end position="162"/>
    </location>
</feature>
<dbReference type="EMBL" id="CAJNOG010005507">
    <property type="protein sequence ID" value="CAF1551707.1"/>
    <property type="molecule type" value="Genomic_DNA"/>
</dbReference>
<reference evidence="2" key="1">
    <citation type="submission" date="2021-02" db="EMBL/GenBank/DDBJ databases">
        <authorList>
            <person name="Nowell W R."/>
        </authorList>
    </citation>
    <scope>NUCLEOTIDE SEQUENCE</scope>
</reference>
<feature type="non-terminal residue" evidence="2">
    <location>
        <position position="1"/>
    </location>
</feature>
<proteinExistence type="predicted"/>
<dbReference type="Proteomes" id="UP000663845">
    <property type="component" value="Unassembled WGS sequence"/>
</dbReference>
<organism evidence="2 3">
    <name type="scientific">Adineta steineri</name>
    <dbReference type="NCBI Taxonomy" id="433720"/>
    <lineage>
        <taxon>Eukaryota</taxon>
        <taxon>Metazoa</taxon>
        <taxon>Spiralia</taxon>
        <taxon>Gnathifera</taxon>
        <taxon>Rotifera</taxon>
        <taxon>Eurotatoria</taxon>
        <taxon>Bdelloidea</taxon>
        <taxon>Adinetida</taxon>
        <taxon>Adinetidae</taxon>
        <taxon>Adineta</taxon>
    </lineage>
</organism>
<feature type="region of interest" description="Disordered" evidence="1">
    <location>
        <begin position="152"/>
        <end position="171"/>
    </location>
</feature>
<sequence length="171" mass="20280">HLQTRIKLLEKSQNDLYKTTNQTERENKILKTQIEERNNEIKSLKFDRRKDKNDFENKMKIKLNEIEQQYINEIKNKEIKMRALGRQHDDKLNIIRSMAASNTLTNEQFVIPINSTPTQNSTEHAYQNQQQQYHRVEMIISQNCNTPILDANSRQHAHTPNTEPMHIENGN</sequence>
<accession>A0A815WYX2</accession>
<protein>
    <submittedName>
        <fullName evidence="2">Uncharacterized protein</fullName>
    </submittedName>
</protein>
<dbReference type="AlphaFoldDB" id="A0A815WYX2"/>
<evidence type="ECO:0000313" key="2">
    <source>
        <dbReference type="EMBL" id="CAF1551707.1"/>
    </source>
</evidence>
<comment type="caution">
    <text evidence="2">The sequence shown here is derived from an EMBL/GenBank/DDBJ whole genome shotgun (WGS) entry which is preliminary data.</text>
</comment>
<feature type="non-terminal residue" evidence="2">
    <location>
        <position position="171"/>
    </location>
</feature>
<name>A0A815WYX2_9BILA</name>
<evidence type="ECO:0000256" key="1">
    <source>
        <dbReference type="SAM" id="MobiDB-lite"/>
    </source>
</evidence>
<evidence type="ECO:0000313" key="3">
    <source>
        <dbReference type="Proteomes" id="UP000663845"/>
    </source>
</evidence>
<gene>
    <name evidence="2" type="ORF">JYZ213_LOCUS46344</name>
</gene>